<dbReference type="CDD" id="cd18574">
    <property type="entry name" value="ABC_6TM_ABCB8_like"/>
    <property type="match status" value="1"/>
</dbReference>
<keyword evidence="12" id="KW-0406">Ion transport</keyword>
<keyword evidence="9" id="KW-0809">Transit peptide</keyword>
<dbReference type="SUPFAM" id="SSF52540">
    <property type="entry name" value="P-loop containing nucleoside triphosphate hydrolases"/>
    <property type="match status" value="1"/>
</dbReference>
<evidence type="ECO:0000256" key="5">
    <source>
        <dbReference type="ARBA" id="ARBA00022692"/>
    </source>
</evidence>
<dbReference type="Gene3D" id="1.20.1560.10">
    <property type="entry name" value="ABC transporter type 1, transmembrane domain"/>
    <property type="match status" value="1"/>
</dbReference>
<evidence type="ECO:0000313" key="22">
    <source>
        <dbReference type="Proteomes" id="UP001187531"/>
    </source>
</evidence>
<evidence type="ECO:0000313" key="21">
    <source>
        <dbReference type="EMBL" id="KAK2711430.1"/>
    </source>
</evidence>
<dbReference type="GO" id="GO:0006813">
    <property type="term" value="P:potassium ion transport"/>
    <property type="evidence" value="ECO:0007669"/>
    <property type="project" value="UniProtKB-KW"/>
</dbReference>
<evidence type="ECO:0000256" key="11">
    <source>
        <dbReference type="ARBA" id="ARBA00022989"/>
    </source>
</evidence>
<dbReference type="InterPro" id="IPR003593">
    <property type="entry name" value="AAA+_ATPase"/>
</dbReference>
<evidence type="ECO:0000256" key="6">
    <source>
        <dbReference type="ARBA" id="ARBA00022741"/>
    </source>
</evidence>
<dbReference type="PANTHER" id="PTHR43394">
    <property type="entry name" value="ATP-DEPENDENT PERMEASE MDL1, MITOCHONDRIAL"/>
    <property type="match status" value="1"/>
</dbReference>
<keyword evidence="14 18" id="KW-0472">Membrane</keyword>
<dbReference type="InterPro" id="IPR017871">
    <property type="entry name" value="ABC_transporter-like_CS"/>
</dbReference>
<evidence type="ECO:0000256" key="9">
    <source>
        <dbReference type="ARBA" id="ARBA00022946"/>
    </source>
</evidence>
<keyword evidence="3" id="KW-0813">Transport</keyword>
<dbReference type="PROSITE" id="PS00211">
    <property type="entry name" value="ABC_TRANSPORTER_1"/>
    <property type="match status" value="1"/>
</dbReference>
<dbReference type="EMBL" id="JAVRJZ010000016">
    <property type="protein sequence ID" value="KAK2711430.1"/>
    <property type="molecule type" value="Genomic_DNA"/>
</dbReference>
<evidence type="ECO:0000256" key="8">
    <source>
        <dbReference type="ARBA" id="ARBA00022840"/>
    </source>
</evidence>
<dbReference type="GO" id="GO:0005524">
    <property type="term" value="F:ATP binding"/>
    <property type="evidence" value="ECO:0007669"/>
    <property type="project" value="UniProtKB-KW"/>
</dbReference>
<dbReference type="Proteomes" id="UP001187531">
    <property type="component" value="Unassembled WGS sequence"/>
</dbReference>
<dbReference type="InterPro" id="IPR039421">
    <property type="entry name" value="Type_1_exporter"/>
</dbReference>
<dbReference type="InterPro" id="IPR011527">
    <property type="entry name" value="ABC1_TM_dom"/>
</dbReference>
<comment type="caution">
    <text evidence="21">The sequence shown here is derived from an EMBL/GenBank/DDBJ whole genome shotgun (WGS) entry which is preliminary data.</text>
</comment>
<keyword evidence="8" id="KW-0067">ATP-binding</keyword>
<dbReference type="GO" id="GO:0090374">
    <property type="term" value="P:oligopeptide export from mitochondrion"/>
    <property type="evidence" value="ECO:0007669"/>
    <property type="project" value="TreeGrafter"/>
</dbReference>
<dbReference type="FunFam" id="3.40.50.300:FF:000403">
    <property type="entry name" value="ATP-binding cassette sub-family B member 8, mitochondrial"/>
    <property type="match status" value="1"/>
</dbReference>
<dbReference type="PROSITE" id="PS50893">
    <property type="entry name" value="ABC_TRANSPORTER_2"/>
    <property type="match status" value="1"/>
</dbReference>
<accession>A0AA88HG76</accession>
<dbReference type="InterPro" id="IPR027417">
    <property type="entry name" value="P-loop_NTPase"/>
</dbReference>
<dbReference type="GO" id="GO:0005743">
    <property type="term" value="C:mitochondrial inner membrane"/>
    <property type="evidence" value="ECO:0007669"/>
    <property type="project" value="UniProtKB-SubCell"/>
</dbReference>
<evidence type="ECO:0000256" key="15">
    <source>
        <dbReference type="ARBA" id="ARBA00040439"/>
    </source>
</evidence>
<evidence type="ECO:0000256" key="17">
    <source>
        <dbReference type="ARBA" id="ARBA00042968"/>
    </source>
</evidence>
<dbReference type="InterPro" id="IPR003439">
    <property type="entry name" value="ABC_transporter-like_ATP-bd"/>
</dbReference>
<evidence type="ECO:0000256" key="16">
    <source>
        <dbReference type="ARBA" id="ARBA00041416"/>
    </source>
</evidence>
<comment type="similarity">
    <text evidence="2">Belongs to the ABC transporter superfamily. ABCB family. Multidrug resistance exporter (TC 3.A.1.201) subfamily.</text>
</comment>
<keyword evidence="5 18" id="KW-0812">Transmembrane</keyword>
<dbReference type="AlphaFoldDB" id="A0AA88HG76"/>
<name>A0AA88HG76_ARTSF</name>
<dbReference type="Pfam" id="PF00664">
    <property type="entry name" value="ABC_membrane"/>
    <property type="match status" value="1"/>
</dbReference>
<feature type="transmembrane region" description="Helical" evidence="18">
    <location>
        <begin position="148"/>
        <end position="167"/>
    </location>
</feature>
<evidence type="ECO:0000259" key="19">
    <source>
        <dbReference type="PROSITE" id="PS50893"/>
    </source>
</evidence>
<evidence type="ECO:0000256" key="1">
    <source>
        <dbReference type="ARBA" id="ARBA00004448"/>
    </source>
</evidence>
<dbReference type="GO" id="GO:0016887">
    <property type="term" value="F:ATP hydrolysis activity"/>
    <property type="evidence" value="ECO:0007669"/>
    <property type="project" value="InterPro"/>
</dbReference>
<keyword evidence="11 18" id="KW-1133">Transmembrane helix</keyword>
<keyword evidence="7" id="KW-0999">Mitochondrion inner membrane</keyword>
<comment type="subcellular location">
    <subcellularLocation>
        <location evidence="1">Mitochondrion inner membrane</location>
        <topology evidence="1">Multi-pass membrane protein</topology>
    </subcellularLocation>
</comment>
<evidence type="ECO:0000259" key="20">
    <source>
        <dbReference type="PROSITE" id="PS50929"/>
    </source>
</evidence>
<dbReference type="Pfam" id="PF00005">
    <property type="entry name" value="ABC_tran"/>
    <property type="match status" value="1"/>
</dbReference>
<keyword evidence="4" id="KW-0633">Potassium transport</keyword>
<dbReference type="SUPFAM" id="SSF90123">
    <property type="entry name" value="ABC transporter transmembrane region"/>
    <property type="match status" value="1"/>
</dbReference>
<evidence type="ECO:0000256" key="3">
    <source>
        <dbReference type="ARBA" id="ARBA00022448"/>
    </source>
</evidence>
<dbReference type="CDD" id="cd03249">
    <property type="entry name" value="ABC_MTABC3_MDL1_MDL2"/>
    <property type="match status" value="1"/>
</dbReference>
<dbReference type="InterPro" id="IPR036640">
    <property type="entry name" value="ABC1_TM_sf"/>
</dbReference>
<dbReference type="FunFam" id="1.20.1560.10:FF:000016">
    <property type="entry name" value="ATP-binding cassette sub-family B member 8, mitochondrial"/>
    <property type="match status" value="1"/>
</dbReference>
<dbReference type="Gene3D" id="3.40.50.300">
    <property type="entry name" value="P-loop containing nucleotide triphosphate hydrolases"/>
    <property type="match status" value="1"/>
</dbReference>
<feature type="domain" description="ABC transporter" evidence="19">
    <location>
        <begin position="420"/>
        <end position="657"/>
    </location>
</feature>
<dbReference type="SMART" id="SM00382">
    <property type="entry name" value="AAA"/>
    <property type="match status" value="1"/>
</dbReference>
<reference evidence="21" key="1">
    <citation type="submission" date="2023-07" db="EMBL/GenBank/DDBJ databases">
        <title>Chromosome-level genome assembly of Artemia franciscana.</title>
        <authorList>
            <person name="Jo E."/>
        </authorList>
    </citation>
    <scope>NUCLEOTIDE SEQUENCE</scope>
    <source>
        <tissue evidence="21">Whole body</tissue>
    </source>
</reference>
<evidence type="ECO:0000256" key="2">
    <source>
        <dbReference type="ARBA" id="ARBA00007577"/>
    </source>
</evidence>
<organism evidence="21 22">
    <name type="scientific">Artemia franciscana</name>
    <name type="common">Brine shrimp</name>
    <name type="synonym">Artemia sanfranciscana</name>
    <dbReference type="NCBI Taxonomy" id="6661"/>
    <lineage>
        <taxon>Eukaryota</taxon>
        <taxon>Metazoa</taxon>
        <taxon>Ecdysozoa</taxon>
        <taxon>Arthropoda</taxon>
        <taxon>Crustacea</taxon>
        <taxon>Branchiopoda</taxon>
        <taxon>Anostraca</taxon>
        <taxon>Artemiidae</taxon>
        <taxon>Artemia</taxon>
    </lineage>
</organism>
<evidence type="ECO:0000256" key="10">
    <source>
        <dbReference type="ARBA" id="ARBA00022958"/>
    </source>
</evidence>
<keyword evidence="6" id="KW-0547">Nucleotide-binding</keyword>
<evidence type="ECO:0000256" key="12">
    <source>
        <dbReference type="ARBA" id="ARBA00023065"/>
    </source>
</evidence>
<feature type="transmembrane region" description="Helical" evidence="18">
    <location>
        <begin position="84"/>
        <end position="102"/>
    </location>
</feature>
<evidence type="ECO:0000256" key="7">
    <source>
        <dbReference type="ARBA" id="ARBA00022792"/>
    </source>
</evidence>
<keyword evidence="22" id="KW-1185">Reference proteome</keyword>
<gene>
    <name evidence="21" type="ORF">QYM36_012563</name>
</gene>
<feature type="transmembrane region" description="Helical" evidence="18">
    <location>
        <begin position="245"/>
        <end position="264"/>
    </location>
</feature>
<evidence type="ECO:0000256" key="18">
    <source>
        <dbReference type="SAM" id="Phobius"/>
    </source>
</evidence>
<keyword evidence="13" id="KW-0496">Mitochondrion</keyword>
<evidence type="ECO:0000256" key="13">
    <source>
        <dbReference type="ARBA" id="ARBA00023128"/>
    </source>
</evidence>
<feature type="domain" description="ABC transmembrane type-1" evidence="20">
    <location>
        <begin position="88"/>
        <end position="385"/>
    </location>
</feature>
<protein>
    <recommendedName>
        <fullName evidence="15">Mitochondrial potassium channel ATP-binding subunit</fullName>
    </recommendedName>
    <alternativeName>
        <fullName evidence="17">ATP-binding cassette sub-family B member 8, mitochondrial</fullName>
    </alternativeName>
    <alternativeName>
        <fullName evidence="16">Mitochondrial sulfonylurea-receptor</fullName>
    </alternativeName>
</protein>
<sequence>MLLCRVGYLRNATSHFLCIIRKPSIKLVTGGSAALFAGCQVINWKKARCEALKVTTRFDVGSKLVAVQPEFSWRKLFEYLKPQLWQLIGAIVSAFIVAILNIEIPRLLGNVVDVVSQFSLGRQEARELGEIIVSYLDAIRQPATKLCLYYLAQSFFTFSYITCLSQVGERMAANLRSDLFASLITQDIAFFDEKRTGELVNRITSDVQDFKSSFKICISHGLRSVTQVVGCFISLYSISPSMTGYMALIVPIIMSVGSAIGSYLRHLSRKSQAQVARATNIGEEALSNIRTVRAFAMEDPEIKLYEEEIDKARHLNEILGVGIGLFQAGTNLFLNSFILGTVYLGGQLMATNSMSAGDLMAFLVATQTLQRSMAQVSLVFGNYIRFTSSGARVFEYLNLRPSIRICGGVSIPFHSLFGNIEFDNVVFSYPTRKEQNALDNFSLKIPAGKVVALVGPSGGGKSTVAALLERFYDVDNGCIVIDGHMIEHLDPSWLRRKAIGFINQEPALFATSVLENIRYGRPEASDQEVIEAAKLANAHEFITTFPQGYETVVGERGIAVSGGQKQRIAIARALLKNPPILVLDEATSALDSESERQVQEALDTAIKGRTVIVIAHRLSSIRNADLIAVLNQGTITEVGSHAQLMKKKGMYYRLVTEQSERK</sequence>
<dbReference type="PROSITE" id="PS50929">
    <property type="entry name" value="ABC_TM1F"/>
    <property type="match status" value="1"/>
</dbReference>
<evidence type="ECO:0000256" key="14">
    <source>
        <dbReference type="ARBA" id="ARBA00023136"/>
    </source>
</evidence>
<dbReference type="GO" id="GO:0015421">
    <property type="term" value="F:ABC-type oligopeptide transporter activity"/>
    <property type="evidence" value="ECO:0007669"/>
    <property type="project" value="TreeGrafter"/>
</dbReference>
<dbReference type="PANTHER" id="PTHR43394:SF17">
    <property type="entry name" value="MITOCHONDRIAL POTASSIUM CHANNEL ATP-BINDING SUBUNIT"/>
    <property type="match status" value="1"/>
</dbReference>
<keyword evidence="10" id="KW-0630">Potassium</keyword>
<evidence type="ECO:0000256" key="4">
    <source>
        <dbReference type="ARBA" id="ARBA00022538"/>
    </source>
</evidence>
<proteinExistence type="inferred from homology"/>